<accession>A0ACB9RWL0</accession>
<gene>
    <name evidence="1" type="ORF">MLD38_006507</name>
</gene>
<sequence>MSLSKKGIQTIDLKLATSSKPTSLNPNATEFIPFSLRSPSAVSAVDTDAPSKFAAASASDGKAVINRTESTLSNNLDDEARQFWQHQLPDDITPDFKVMDENVSPGLGPLSLGGLSLHNDGDAARFSASAVSGFSLSERQELLPDQLTGSSFTKKLGFGGSSVSDDTPPGRLLSTNPWDKRIANSDLIFGSSREAASFKGGSKLAFIGDGFTDHGAIDDMDTSSHLEFLSLNFPGFDRDSLAEVYYANGCHLNMTIEILTQLEMTVARSVQLQLQVDGSFHPNLNLKTLFAPNHNPMDFPALSSLEGQAVSRKYVGDDLHPTGFPFRPPEKENLLQFKSSSSTPFRGTIDFASAVKKVPVLESSIWKYERNGSANATMGTSQSSQMPAGAYSGGIGRGSYGDRVSNQAASAQAAPAWLETGGTVDNLYPELREEARVHARLRNAYLEQARQAYLVGNKALAKELSVKGQLHGMHMKAAHGKAQESIYHQRNLVPLELQGDGRGKERVIDLLGLHISEAIHVLKSELHALRVAARAANQRLLVYICVGTGHHTRGSRTPTRVLGPVQRYLLEEEGLDYSEPQPGLLRVVIY</sequence>
<comment type="caution">
    <text evidence="1">The sequence shown here is derived from an EMBL/GenBank/DDBJ whole genome shotgun (WGS) entry which is preliminary data.</text>
</comment>
<proteinExistence type="predicted"/>
<reference evidence="2" key="1">
    <citation type="journal article" date="2023" name="Front. Plant Sci.">
        <title>Chromosomal-level genome assembly of Melastoma candidum provides insights into trichome evolution.</title>
        <authorList>
            <person name="Zhong Y."/>
            <person name="Wu W."/>
            <person name="Sun C."/>
            <person name="Zou P."/>
            <person name="Liu Y."/>
            <person name="Dai S."/>
            <person name="Zhou R."/>
        </authorList>
    </citation>
    <scope>NUCLEOTIDE SEQUENCE [LARGE SCALE GENOMIC DNA]</scope>
</reference>
<evidence type="ECO:0000313" key="1">
    <source>
        <dbReference type="EMBL" id="KAI4380302.1"/>
    </source>
</evidence>
<dbReference type="Proteomes" id="UP001057402">
    <property type="component" value="Chromosome 3"/>
</dbReference>
<organism evidence="1 2">
    <name type="scientific">Melastoma candidum</name>
    <dbReference type="NCBI Taxonomy" id="119954"/>
    <lineage>
        <taxon>Eukaryota</taxon>
        <taxon>Viridiplantae</taxon>
        <taxon>Streptophyta</taxon>
        <taxon>Embryophyta</taxon>
        <taxon>Tracheophyta</taxon>
        <taxon>Spermatophyta</taxon>
        <taxon>Magnoliopsida</taxon>
        <taxon>eudicotyledons</taxon>
        <taxon>Gunneridae</taxon>
        <taxon>Pentapetalae</taxon>
        <taxon>rosids</taxon>
        <taxon>malvids</taxon>
        <taxon>Myrtales</taxon>
        <taxon>Melastomataceae</taxon>
        <taxon>Melastomatoideae</taxon>
        <taxon>Melastomateae</taxon>
        <taxon>Melastoma</taxon>
    </lineage>
</organism>
<keyword evidence="2" id="KW-1185">Reference proteome</keyword>
<protein>
    <submittedName>
        <fullName evidence="1">Uncharacterized protein</fullName>
    </submittedName>
</protein>
<dbReference type="EMBL" id="CM042882">
    <property type="protein sequence ID" value="KAI4380302.1"/>
    <property type="molecule type" value="Genomic_DNA"/>
</dbReference>
<evidence type="ECO:0000313" key="2">
    <source>
        <dbReference type="Proteomes" id="UP001057402"/>
    </source>
</evidence>
<name>A0ACB9RWL0_9MYRT</name>